<name>A0AAV1WFQ4_LUPLU</name>
<gene>
    <name evidence="2" type="ORF">LLUT_LOCUS9224</name>
</gene>
<comment type="caution">
    <text evidence="2">The sequence shown here is derived from an EMBL/GenBank/DDBJ whole genome shotgun (WGS) entry which is preliminary data.</text>
</comment>
<protein>
    <submittedName>
        <fullName evidence="2">Uncharacterized protein</fullName>
    </submittedName>
</protein>
<feature type="compositionally biased region" description="Low complexity" evidence="1">
    <location>
        <begin position="17"/>
        <end position="27"/>
    </location>
</feature>
<sequence length="81" mass="9151">MRMRGYGVRGKKFQLSATASSEESLSQGKQINKEQEEVLRSKPSVLALIDELEKLRQPLQTALTEELNAVFTYSNRQPPSL</sequence>
<dbReference type="Proteomes" id="UP001497480">
    <property type="component" value="Unassembled WGS sequence"/>
</dbReference>
<reference evidence="2 3" key="1">
    <citation type="submission" date="2024-03" db="EMBL/GenBank/DDBJ databases">
        <authorList>
            <person name="Martinez-Hernandez J."/>
        </authorList>
    </citation>
    <scope>NUCLEOTIDE SEQUENCE [LARGE SCALE GENOMIC DNA]</scope>
</reference>
<dbReference type="EMBL" id="CAXHTB010000006">
    <property type="protein sequence ID" value="CAL0308164.1"/>
    <property type="molecule type" value="Genomic_DNA"/>
</dbReference>
<evidence type="ECO:0000256" key="1">
    <source>
        <dbReference type="SAM" id="MobiDB-lite"/>
    </source>
</evidence>
<feature type="region of interest" description="Disordered" evidence="1">
    <location>
        <begin position="17"/>
        <end position="36"/>
    </location>
</feature>
<organism evidence="2 3">
    <name type="scientific">Lupinus luteus</name>
    <name type="common">European yellow lupine</name>
    <dbReference type="NCBI Taxonomy" id="3873"/>
    <lineage>
        <taxon>Eukaryota</taxon>
        <taxon>Viridiplantae</taxon>
        <taxon>Streptophyta</taxon>
        <taxon>Embryophyta</taxon>
        <taxon>Tracheophyta</taxon>
        <taxon>Spermatophyta</taxon>
        <taxon>Magnoliopsida</taxon>
        <taxon>eudicotyledons</taxon>
        <taxon>Gunneridae</taxon>
        <taxon>Pentapetalae</taxon>
        <taxon>rosids</taxon>
        <taxon>fabids</taxon>
        <taxon>Fabales</taxon>
        <taxon>Fabaceae</taxon>
        <taxon>Papilionoideae</taxon>
        <taxon>50 kb inversion clade</taxon>
        <taxon>genistoids sensu lato</taxon>
        <taxon>core genistoids</taxon>
        <taxon>Genisteae</taxon>
        <taxon>Lupinus</taxon>
    </lineage>
</organism>
<proteinExistence type="predicted"/>
<evidence type="ECO:0000313" key="2">
    <source>
        <dbReference type="EMBL" id="CAL0308164.1"/>
    </source>
</evidence>
<dbReference type="PANTHER" id="PTHR37736">
    <property type="entry name" value="GLYCINE-RICH PROTEIN"/>
    <property type="match status" value="1"/>
</dbReference>
<evidence type="ECO:0000313" key="3">
    <source>
        <dbReference type="Proteomes" id="UP001497480"/>
    </source>
</evidence>
<dbReference type="PANTHER" id="PTHR37736:SF1">
    <property type="entry name" value="GLYCINE-RICH PROTEIN"/>
    <property type="match status" value="1"/>
</dbReference>
<accession>A0AAV1WFQ4</accession>
<dbReference type="AlphaFoldDB" id="A0AAV1WFQ4"/>
<keyword evidence="3" id="KW-1185">Reference proteome</keyword>